<dbReference type="Pfam" id="PF04250">
    <property type="entry name" value="DUF429"/>
    <property type="match status" value="1"/>
</dbReference>
<organism evidence="2 4">
    <name type="scientific">Chryseobacterium muglaense</name>
    <dbReference type="NCBI Taxonomy" id="2893752"/>
    <lineage>
        <taxon>Bacteria</taxon>
        <taxon>Pseudomonadati</taxon>
        <taxon>Bacteroidota</taxon>
        <taxon>Flavobacteriia</taxon>
        <taxon>Flavobacteriales</taxon>
        <taxon>Weeksellaceae</taxon>
        <taxon>Chryseobacterium group</taxon>
        <taxon>Chryseobacterium</taxon>
    </lineage>
</organism>
<reference evidence="1" key="3">
    <citation type="submission" date="2024-05" db="EMBL/GenBank/DDBJ databases">
        <title>Description of novel Chryseobacterium sp. strain C-2.</title>
        <authorList>
            <person name="Saticioglu I.B."/>
        </authorList>
    </citation>
    <scope>NUCLEOTIDE SEQUENCE</scope>
    <source>
        <strain evidence="1">C-2</strain>
    </source>
</reference>
<evidence type="ECO:0000313" key="2">
    <source>
        <dbReference type="EMBL" id="MCC9036125.1"/>
    </source>
</evidence>
<reference evidence="3" key="2">
    <citation type="submission" date="2023-07" db="EMBL/GenBank/DDBJ databases">
        <title>Description of novel Chryseobacterium sp. strain C-2.</title>
        <authorList>
            <person name="Saticioglu I.B."/>
        </authorList>
    </citation>
    <scope>NUCLEOTIDE SEQUENCE [LARGE SCALE GENOMIC DNA]</scope>
    <source>
        <strain evidence="3">C-2</strain>
    </source>
</reference>
<comment type="caution">
    <text evidence="2">The sequence shown here is derived from an EMBL/GenBank/DDBJ whole genome shotgun (WGS) entry which is preliminary data.</text>
</comment>
<dbReference type="RefSeq" id="WP_191177933.1">
    <property type="nucleotide sequence ID" value="NZ_JACXXP010000001.1"/>
</dbReference>
<dbReference type="Proteomes" id="UP000603715">
    <property type="component" value="Unassembled WGS sequence"/>
</dbReference>
<protein>
    <submittedName>
        <fullName evidence="2">DUF429 domain-containing protein</fullName>
    </submittedName>
</protein>
<evidence type="ECO:0000313" key="4">
    <source>
        <dbReference type="Proteomes" id="UP001107960"/>
    </source>
</evidence>
<keyword evidence="3" id="KW-1185">Reference proteome</keyword>
<reference evidence="2" key="1">
    <citation type="submission" date="2021-11" db="EMBL/GenBank/DDBJ databases">
        <title>Description of novel Chryseobacterium species.</title>
        <authorList>
            <person name="Saticioglu I.B."/>
            <person name="Ay H."/>
            <person name="Altun S."/>
            <person name="Duman M."/>
        </authorList>
    </citation>
    <scope>NUCLEOTIDE SEQUENCE</scope>
    <source>
        <strain evidence="2">C-39</strain>
    </source>
</reference>
<name>A0A9Q3V066_9FLAO</name>
<accession>A0A9Q3V066</accession>
<dbReference type="EMBL" id="JAJJML010000001">
    <property type="protein sequence ID" value="MCC9036125.1"/>
    <property type="molecule type" value="Genomic_DNA"/>
</dbReference>
<evidence type="ECO:0000313" key="3">
    <source>
        <dbReference type="Proteomes" id="UP000603715"/>
    </source>
</evidence>
<sequence>MKLVGIDGCRFGWVAVSLNDRSASLFKNLNDLVNFYDDESLFLLDMPIGLPGKMIERTCETTARKELSTKRKSSVFPIPCREAVYAENYETASLINRDFIQKGISKQTWFICAKIKELDQLLLQNERLRSRFKESHPELAFHYLNHRVSMGFNKKTEAGQQERLFVLSKFFQNIDVIYENTINNFMRKDVAKDDVIDALCLAVTLEQIIKNNISLESSDLDEKNLEMKINVFKI</sequence>
<evidence type="ECO:0000313" key="1">
    <source>
        <dbReference type="EMBL" id="MBD3903295.1"/>
    </source>
</evidence>
<dbReference type="AlphaFoldDB" id="A0A9Q3V066"/>
<dbReference type="Proteomes" id="UP001107960">
    <property type="component" value="Unassembled WGS sequence"/>
</dbReference>
<dbReference type="InterPro" id="IPR007362">
    <property type="entry name" value="DUF429"/>
</dbReference>
<proteinExistence type="predicted"/>
<dbReference type="EMBL" id="JACXXP010000001">
    <property type="protein sequence ID" value="MBD3903295.1"/>
    <property type="molecule type" value="Genomic_DNA"/>
</dbReference>
<gene>
    <name evidence="1" type="ORF">IEW27_01620</name>
    <name evidence="2" type="ORF">LNP80_18050</name>
</gene>